<gene>
    <name evidence="1" type="ORF">DWC72_17450</name>
</gene>
<dbReference type="AlphaFoldDB" id="A0A5U1A732"/>
<protein>
    <submittedName>
        <fullName evidence="1">Uncharacterized protein</fullName>
    </submittedName>
</protein>
<comment type="caution">
    <text evidence="1">The sequence shown here is derived from an EMBL/GenBank/DDBJ whole genome shotgun (WGS) entry which is preliminary data.</text>
</comment>
<evidence type="ECO:0000313" key="1">
    <source>
        <dbReference type="EMBL" id="EBO6372400.1"/>
    </source>
</evidence>
<organism evidence="1">
    <name type="scientific">Salmonella enterica</name>
    <name type="common">Salmonella choleraesuis</name>
    <dbReference type="NCBI Taxonomy" id="28901"/>
    <lineage>
        <taxon>Bacteria</taxon>
        <taxon>Pseudomonadati</taxon>
        <taxon>Pseudomonadota</taxon>
        <taxon>Gammaproteobacteria</taxon>
        <taxon>Enterobacterales</taxon>
        <taxon>Enterobacteriaceae</taxon>
        <taxon>Salmonella</taxon>
    </lineage>
</organism>
<accession>A0A5U1A732</accession>
<name>A0A5U1A732_SALER</name>
<reference evidence="1" key="1">
    <citation type="submission" date="2018-07" db="EMBL/GenBank/DDBJ databases">
        <authorList>
            <consortium name="PulseNet: The National Subtyping Network for Foodborne Disease Surveillance"/>
            <person name="Tarr C.L."/>
            <person name="Trees E."/>
            <person name="Katz L.S."/>
            <person name="Carleton-Romer H.A."/>
            <person name="Stroika S."/>
            <person name="Kucerova Z."/>
            <person name="Roache K.F."/>
            <person name="Sabol A.L."/>
            <person name="Besser J."/>
            <person name="Gerner-Smidt P."/>
        </authorList>
    </citation>
    <scope>NUCLEOTIDE SEQUENCE</scope>
    <source>
        <strain evidence="1">PNUSAS047157</strain>
    </source>
</reference>
<dbReference type="EMBL" id="AAGJDN010000021">
    <property type="protein sequence ID" value="EBO6372400.1"/>
    <property type="molecule type" value="Genomic_DNA"/>
</dbReference>
<proteinExistence type="predicted"/>
<sequence length="67" mass="7207">MHLSTVAELVPAGVCVVARRSGWSPSMCIGIEKQVNGNVDYTNLFTGEKVHITPDSSLADDWECAPC</sequence>